<evidence type="ECO:0000313" key="2">
    <source>
        <dbReference type="EMBL" id="CAD7004786.1"/>
    </source>
</evidence>
<evidence type="ECO:0000313" key="3">
    <source>
        <dbReference type="Proteomes" id="UP000606786"/>
    </source>
</evidence>
<accession>A0A811V4M2</accession>
<feature type="compositionally biased region" description="Polar residues" evidence="1">
    <location>
        <begin position="73"/>
        <end position="97"/>
    </location>
</feature>
<organism evidence="2 3">
    <name type="scientific">Ceratitis capitata</name>
    <name type="common">Mediterranean fruit fly</name>
    <name type="synonym">Tephritis capitata</name>
    <dbReference type="NCBI Taxonomy" id="7213"/>
    <lineage>
        <taxon>Eukaryota</taxon>
        <taxon>Metazoa</taxon>
        <taxon>Ecdysozoa</taxon>
        <taxon>Arthropoda</taxon>
        <taxon>Hexapoda</taxon>
        <taxon>Insecta</taxon>
        <taxon>Pterygota</taxon>
        <taxon>Neoptera</taxon>
        <taxon>Endopterygota</taxon>
        <taxon>Diptera</taxon>
        <taxon>Brachycera</taxon>
        <taxon>Muscomorpha</taxon>
        <taxon>Tephritoidea</taxon>
        <taxon>Tephritidae</taxon>
        <taxon>Ceratitis</taxon>
        <taxon>Ceratitis</taxon>
    </lineage>
</organism>
<sequence length="120" mass="13550">MSGHFWANVNKAFTRIRVETCYGVPVTETRLAKGSYYTSKVNTSRADFSQQCEHTDYWEYPRALEQADEQPSKKQSATSQRQLANGSRQPTAGNRQPATGKRSMCIESLASCERPTDLRP</sequence>
<name>A0A811V4M2_CERCA</name>
<reference evidence="2" key="1">
    <citation type="submission" date="2020-11" db="EMBL/GenBank/DDBJ databases">
        <authorList>
            <person name="Whitehead M."/>
        </authorList>
    </citation>
    <scope>NUCLEOTIDE SEQUENCE</scope>
    <source>
        <strain evidence="2">EGII</strain>
    </source>
</reference>
<dbReference type="Proteomes" id="UP000606786">
    <property type="component" value="Unassembled WGS sequence"/>
</dbReference>
<protein>
    <submittedName>
        <fullName evidence="2">(Mediterranean fruit fly) hypothetical protein</fullName>
    </submittedName>
</protein>
<keyword evidence="3" id="KW-1185">Reference proteome</keyword>
<gene>
    <name evidence="2" type="ORF">CCAP1982_LOCUS13176</name>
</gene>
<dbReference type="EMBL" id="CAJHJT010000034">
    <property type="protein sequence ID" value="CAD7004786.1"/>
    <property type="molecule type" value="Genomic_DNA"/>
</dbReference>
<proteinExistence type="predicted"/>
<comment type="caution">
    <text evidence="2">The sequence shown here is derived from an EMBL/GenBank/DDBJ whole genome shotgun (WGS) entry which is preliminary data.</text>
</comment>
<feature type="region of interest" description="Disordered" evidence="1">
    <location>
        <begin position="62"/>
        <end position="106"/>
    </location>
</feature>
<dbReference type="AlphaFoldDB" id="A0A811V4M2"/>
<evidence type="ECO:0000256" key="1">
    <source>
        <dbReference type="SAM" id="MobiDB-lite"/>
    </source>
</evidence>